<evidence type="ECO:0000313" key="3">
    <source>
        <dbReference type="EMBL" id="BAY17448.1"/>
    </source>
</evidence>
<feature type="signal peptide" evidence="2">
    <location>
        <begin position="1"/>
        <end position="24"/>
    </location>
</feature>
<feature type="compositionally biased region" description="Polar residues" evidence="1">
    <location>
        <begin position="66"/>
        <end position="82"/>
    </location>
</feature>
<feature type="region of interest" description="Disordered" evidence="1">
    <location>
        <begin position="63"/>
        <end position="84"/>
    </location>
</feature>
<evidence type="ECO:0000313" key="4">
    <source>
        <dbReference type="Proteomes" id="UP000218287"/>
    </source>
</evidence>
<evidence type="ECO:0008006" key="5">
    <source>
        <dbReference type="Google" id="ProtNLM"/>
    </source>
</evidence>
<evidence type="ECO:0000256" key="1">
    <source>
        <dbReference type="SAM" id="MobiDB-lite"/>
    </source>
</evidence>
<name>A0A1Z4GJB6_9CYAN</name>
<dbReference type="OrthoDB" id="514943at2"/>
<organism evidence="3 4">
    <name type="scientific">Anabaenopsis circularis NIES-21</name>
    <dbReference type="NCBI Taxonomy" id="1085406"/>
    <lineage>
        <taxon>Bacteria</taxon>
        <taxon>Bacillati</taxon>
        <taxon>Cyanobacteriota</taxon>
        <taxon>Cyanophyceae</taxon>
        <taxon>Nostocales</taxon>
        <taxon>Nodulariaceae</taxon>
        <taxon>Anabaenopsis</taxon>
    </lineage>
</organism>
<feature type="chain" id="PRO_5013346206" description="Filamentous hemagglutinin outer membrane protein" evidence="2">
    <location>
        <begin position="25"/>
        <end position="118"/>
    </location>
</feature>
<keyword evidence="2" id="KW-0732">Signal</keyword>
<accession>A0A1Z4GJB6</accession>
<evidence type="ECO:0000256" key="2">
    <source>
        <dbReference type="SAM" id="SignalP"/>
    </source>
</evidence>
<protein>
    <recommendedName>
        <fullName evidence="5">Filamentous hemagglutinin outer membrane protein</fullName>
    </recommendedName>
</protein>
<dbReference type="EMBL" id="AP018174">
    <property type="protein sequence ID" value="BAY17448.1"/>
    <property type="molecule type" value="Genomic_DNA"/>
</dbReference>
<reference evidence="3 4" key="1">
    <citation type="submission" date="2017-06" db="EMBL/GenBank/DDBJ databases">
        <title>Genome sequencing of cyanobaciteial culture collection at National Institute for Environmental Studies (NIES).</title>
        <authorList>
            <person name="Hirose Y."/>
            <person name="Shimura Y."/>
            <person name="Fujisawa T."/>
            <person name="Nakamura Y."/>
            <person name="Kawachi M."/>
        </authorList>
    </citation>
    <scope>NUCLEOTIDE SEQUENCE [LARGE SCALE GENOMIC DNA]</scope>
    <source>
        <strain evidence="3 4">NIES-21</strain>
    </source>
</reference>
<keyword evidence="4" id="KW-1185">Reference proteome</keyword>
<dbReference type="AlphaFoldDB" id="A0A1Z4GJB6"/>
<sequence length="118" mass="12503">MKAKIIAALTVMAAIVSLESPVRAQSLSAPIVNEESYKITSDSLEGIGTRTAENDFMKFFEGGNINRPSNNTQTNKSPSNGLGFNRSVLLPSTSIFLQPAAQSTDGNNGLEVQLDLGS</sequence>
<dbReference type="Proteomes" id="UP000218287">
    <property type="component" value="Chromosome"/>
</dbReference>
<proteinExistence type="predicted"/>
<gene>
    <name evidence="3" type="ORF">NIES21_32860</name>
</gene>